<dbReference type="Pfam" id="PF04397">
    <property type="entry name" value="LytTR"/>
    <property type="match status" value="1"/>
</dbReference>
<evidence type="ECO:0000313" key="6">
    <source>
        <dbReference type="EMBL" id="NBJ95358.1"/>
    </source>
</evidence>
<dbReference type="EMBL" id="QZDT01000083">
    <property type="protein sequence ID" value="NBJ95358.1"/>
    <property type="molecule type" value="Genomic_DNA"/>
</dbReference>
<keyword evidence="7" id="KW-1185">Reference proteome</keyword>
<dbReference type="PROSITE" id="PS50930">
    <property type="entry name" value="HTH_LYTTR"/>
    <property type="match status" value="1"/>
</dbReference>
<dbReference type="SUPFAM" id="SSF52172">
    <property type="entry name" value="CheY-like"/>
    <property type="match status" value="1"/>
</dbReference>
<comment type="function">
    <text evidence="2">May play the central regulatory role in sporulation. It may be an element of the effector pathway responsible for the activation of sporulation genes in response to nutritional stress. Spo0A may act in concert with spo0H (a sigma factor) to control the expression of some genes that are critical to the sporulation process.</text>
</comment>
<dbReference type="GO" id="GO:0003677">
    <property type="term" value="F:DNA binding"/>
    <property type="evidence" value="ECO:0007669"/>
    <property type="project" value="UniProtKB-KW"/>
</dbReference>
<keyword evidence="6" id="KW-0238">DNA-binding</keyword>
<gene>
    <name evidence="6" type="ORF">D5281_23200</name>
</gene>
<evidence type="ECO:0000259" key="4">
    <source>
        <dbReference type="PROSITE" id="PS50110"/>
    </source>
</evidence>
<dbReference type="Gene3D" id="2.40.50.1020">
    <property type="entry name" value="LytTr DNA-binding domain"/>
    <property type="match status" value="1"/>
</dbReference>
<dbReference type="PANTHER" id="PTHR37299:SF1">
    <property type="entry name" value="STAGE 0 SPORULATION PROTEIN A HOMOLOG"/>
    <property type="match status" value="1"/>
</dbReference>
<keyword evidence="3" id="KW-0597">Phosphoprotein</keyword>
<proteinExistence type="predicted"/>
<dbReference type="AlphaFoldDB" id="A0A9X5BKC5"/>
<evidence type="ECO:0000259" key="5">
    <source>
        <dbReference type="PROSITE" id="PS50930"/>
    </source>
</evidence>
<evidence type="ECO:0000256" key="1">
    <source>
        <dbReference type="ARBA" id="ARBA00018672"/>
    </source>
</evidence>
<dbReference type="InterPro" id="IPR011006">
    <property type="entry name" value="CheY-like_superfamily"/>
</dbReference>
<dbReference type="SMART" id="SM00448">
    <property type="entry name" value="REC"/>
    <property type="match status" value="1"/>
</dbReference>
<accession>A0A9X5BKC5</accession>
<dbReference type="OrthoDB" id="9774865at2"/>
<comment type="caution">
    <text evidence="6">The sequence shown here is derived from an EMBL/GenBank/DDBJ whole genome shotgun (WGS) entry which is preliminary data.</text>
</comment>
<dbReference type="PROSITE" id="PS50110">
    <property type="entry name" value="RESPONSE_REGULATORY"/>
    <property type="match status" value="1"/>
</dbReference>
<dbReference type="RefSeq" id="WP_160562259.1">
    <property type="nucleotide sequence ID" value="NZ_QZDT01000083.1"/>
</dbReference>
<feature type="modified residue" description="4-aspartylphosphate" evidence="3">
    <location>
        <position position="51"/>
    </location>
</feature>
<dbReference type="Proteomes" id="UP001154420">
    <property type="component" value="Unassembled WGS sequence"/>
</dbReference>
<dbReference type="SMART" id="SM00850">
    <property type="entry name" value="LytTR"/>
    <property type="match status" value="1"/>
</dbReference>
<feature type="domain" description="Response regulatory" evidence="4">
    <location>
        <begin position="2"/>
        <end position="114"/>
    </location>
</feature>
<evidence type="ECO:0000313" key="7">
    <source>
        <dbReference type="Proteomes" id="UP001154420"/>
    </source>
</evidence>
<dbReference type="Pfam" id="PF00072">
    <property type="entry name" value="Response_reg"/>
    <property type="match status" value="1"/>
</dbReference>
<evidence type="ECO:0000256" key="2">
    <source>
        <dbReference type="ARBA" id="ARBA00024867"/>
    </source>
</evidence>
<name>A0A9X5BKC5_9FIRM</name>
<evidence type="ECO:0000256" key="3">
    <source>
        <dbReference type="PROSITE-ProRule" id="PRU00169"/>
    </source>
</evidence>
<organism evidence="6 7">
    <name type="scientific">Parablautia muri</name>
    <dbReference type="NCBI Taxonomy" id="2320879"/>
    <lineage>
        <taxon>Bacteria</taxon>
        <taxon>Bacillati</taxon>
        <taxon>Bacillota</taxon>
        <taxon>Clostridia</taxon>
        <taxon>Lachnospirales</taxon>
        <taxon>Lachnospiraceae</taxon>
        <taxon>Parablautia</taxon>
    </lineage>
</organism>
<dbReference type="Gene3D" id="3.40.50.2300">
    <property type="match status" value="1"/>
</dbReference>
<feature type="domain" description="HTH LytTR-type" evidence="5">
    <location>
        <begin position="128"/>
        <end position="229"/>
    </location>
</feature>
<dbReference type="InterPro" id="IPR007492">
    <property type="entry name" value="LytTR_DNA-bd_dom"/>
</dbReference>
<dbReference type="PANTHER" id="PTHR37299">
    <property type="entry name" value="TRANSCRIPTIONAL REGULATOR-RELATED"/>
    <property type="match status" value="1"/>
</dbReference>
<sequence>MNIAVVDDEEAIREQIGGFIKKWNPDFDISGFTTGEGLLAAGKDFDIIFLDIQMEGIGGIEAARTLRQSGVDAVVIFITGIREYVFEAFDVSAFHYLLKPIEEQKFMEVLGRAEEEARKRKGQKERQIFIRAKNQGYTLNLNSILYIESRGKKVEIHTTDMEDVIESYATMDELEGQLGDGFYRCHRGYLVNMAHIARYDSNSIFLSSGEKVYLTRKKHNEFVKAYMWYLQNGGVSCV</sequence>
<dbReference type="InterPro" id="IPR046947">
    <property type="entry name" value="LytR-like"/>
</dbReference>
<dbReference type="InterPro" id="IPR001789">
    <property type="entry name" value="Sig_transdc_resp-reg_receiver"/>
</dbReference>
<reference evidence="6" key="1">
    <citation type="submission" date="2018-09" db="EMBL/GenBank/DDBJ databases">
        <title>Murine metabolic-syndrome-specific gut microbial biobank.</title>
        <authorList>
            <person name="Liu C."/>
        </authorList>
    </citation>
    <scope>NUCLEOTIDE SEQUENCE</scope>
    <source>
        <strain evidence="6">D42-62</strain>
    </source>
</reference>
<dbReference type="GO" id="GO:0000156">
    <property type="term" value="F:phosphorelay response regulator activity"/>
    <property type="evidence" value="ECO:0007669"/>
    <property type="project" value="InterPro"/>
</dbReference>
<protein>
    <recommendedName>
        <fullName evidence="1">Stage 0 sporulation protein A homolog</fullName>
    </recommendedName>
</protein>